<dbReference type="GO" id="GO:0043005">
    <property type="term" value="C:neuron projection"/>
    <property type="evidence" value="ECO:0007669"/>
    <property type="project" value="TreeGrafter"/>
</dbReference>
<keyword evidence="1 2" id="KW-0694">RNA-binding</keyword>
<dbReference type="GO" id="GO:0000900">
    <property type="term" value="F:mRNA regulatory element binding translation repressor activity"/>
    <property type="evidence" value="ECO:0007669"/>
    <property type="project" value="TreeGrafter"/>
</dbReference>
<accession>A0A5S6QSV9</accession>
<dbReference type="InterPro" id="IPR012677">
    <property type="entry name" value="Nucleotide-bd_a/b_plait_sf"/>
</dbReference>
<evidence type="ECO:0000256" key="2">
    <source>
        <dbReference type="PROSITE-ProRule" id="PRU00176"/>
    </source>
</evidence>
<dbReference type="GO" id="GO:0043022">
    <property type="term" value="F:ribosome binding"/>
    <property type="evidence" value="ECO:0007669"/>
    <property type="project" value="TreeGrafter"/>
</dbReference>
<dbReference type="PANTHER" id="PTHR12566">
    <property type="entry name" value="CYTOPLASMIC POLYADENYLATION ELEMENT BINDING PROTEIN CPEB"/>
    <property type="match status" value="1"/>
</dbReference>
<evidence type="ECO:0000313" key="4">
    <source>
        <dbReference type="Proteomes" id="UP000046395"/>
    </source>
</evidence>
<dbReference type="GO" id="GO:0008135">
    <property type="term" value="F:translation factor activity, RNA binding"/>
    <property type="evidence" value="ECO:0007669"/>
    <property type="project" value="TreeGrafter"/>
</dbReference>
<dbReference type="Pfam" id="PF16367">
    <property type="entry name" value="RRM_7"/>
    <property type="match status" value="1"/>
</dbReference>
<dbReference type="InterPro" id="IPR000504">
    <property type="entry name" value="RRM_dom"/>
</dbReference>
<evidence type="ECO:0000256" key="1">
    <source>
        <dbReference type="ARBA" id="ARBA00022884"/>
    </source>
</evidence>
<dbReference type="Pfam" id="PF16366">
    <property type="entry name" value="CEBP_ZZ"/>
    <property type="match status" value="1"/>
</dbReference>
<reference evidence="5" key="1">
    <citation type="submission" date="2019-12" db="UniProtKB">
        <authorList>
            <consortium name="WormBaseParasite"/>
        </authorList>
    </citation>
    <scope>IDENTIFICATION</scope>
</reference>
<dbReference type="GO" id="GO:0045202">
    <property type="term" value="C:synapse"/>
    <property type="evidence" value="ECO:0007669"/>
    <property type="project" value="TreeGrafter"/>
</dbReference>
<dbReference type="GO" id="GO:0005737">
    <property type="term" value="C:cytoplasm"/>
    <property type="evidence" value="ECO:0007669"/>
    <property type="project" value="TreeGrafter"/>
</dbReference>
<dbReference type="PANTHER" id="PTHR12566:SF6">
    <property type="entry name" value="FOG-1 PROTEIN"/>
    <property type="match status" value="1"/>
</dbReference>
<organism evidence="4 5">
    <name type="scientific">Trichuris muris</name>
    <name type="common">Mouse whipworm</name>
    <dbReference type="NCBI Taxonomy" id="70415"/>
    <lineage>
        <taxon>Eukaryota</taxon>
        <taxon>Metazoa</taxon>
        <taxon>Ecdysozoa</taxon>
        <taxon>Nematoda</taxon>
        <taxon>Enoplea</taxon>
        <taxon>Dorylaimia</taxon>
        <taxon>Trichinellida</taxon>
        <taxon>Trichuridae</taxon>
        <taxon>Trichuris</taxon>
    </lineage>
</organism>
<sequence>MQWEAVGIVHAVVLLVGCAVVYSFSSQYISVDRFLTKGLTETVDWSRGETMASVIIGDLFSKYQIIVADDADQRFLMRSEQREQLNEEKREAFAEHSLRRMQMTNAAASLSWPIHGLDTSATLAPLEENGQAVAGNEASSGTFSFGKGCYELSIQTATQQSITPIHLLDFNYWTRLSSVSASRKVFVGGLPQKISYNYVKGVFTTFGSATISWPNEEAHVNKIPSKGFIFVIYKKASSVNKLLTACFLRNSNYFLSLQNPGKAPILVQVRPWFLDDQLAVCTDTTRSVNLRRMAFFGGIPRSMKAEELAQMTEQVYPGVALVNIDTDPHLDYPKGVAKVAFSNEHSFRMALKNRFLTIIYENEAKVIEMKPFFLPDQCCNVCELNSSTVCLATQFCPEVTCMRYYCDNCWYSWHNQIVNGNHAPLKNSASTLTSVRSRNSEGFALLEWILKGAELMFHEVEIGEELCQRRITQCNATKDNPLLKVAVQFSSYSKRIPMSQCLDQSYRFIKYWMYLPLPYCKRQSVVLRYADMSSAAPTTGY</sequence>
<dbReference type="SUPFAM" id="SSF54928">
    <property type="entry name" value="RNA-binding domain, RBD"/>
    <property type="match status" value="1"/>
</dbReference>
<evidence type="ECO:0000313" key="5">
    <source>
        <dbReference type="WBParaSite" id="TMUE_2000010456.1"/>
    </source>
</evidence>
<name>A0A5S6QSV9_TRIMR</name>
<protein>
    <submittedName>
        <fullName evidence="5">RRM domain-containing protein</fullName>
    </submittedName>
</protein>
<dbReference type="GO" id="GO:0005634">
    <property type="term" value="C:nucleus"/>
    <property type="evidence" value="ECO:0007669"/>
    <property type="project" value="TreeGrafter"/>
</dbReference>
<dbReference type="GO" id="GO:0003730">
    <property type="term" value="F:mRNA 3'-UTR binding"/>
    <property type="evidence" value="ECO:0007669"/>
    <property type="project" value="InterPro"/>
</dbReference>
<dbReference type="InterPro" id="IPR034819">
    <property type="entry name" value="CPEB"/>
</dbReference>
<dbReference type="InterPro" id="IPR032296">
    <property type="entry name" value="CEBP_ZZ"/>
</dbReference>
<proteinExistence type="predicted"/>
<dbReference type="PROSITE" id="PS50102">
    <property type="entry name" value="RRM"/>
    <property type="match status" value="2"/>
</dbReference>
<dbReference type="AlphaFoldDB" id="A0A5S6QSV9"/>
<feature type="domain" description="RRM" evidence="3">
    <location>
        <begin position="183"/>
        <end position="262"/>
    </location>
</feature>
<keyword evidence="4" id="KW-1185">Reference proteome</keyword>
<evidence type="ECO:0000259" key="3">
    <source>
        <dbReference type="PROSITE" id="PS50102"/>
    </source>
</evidence>
<dbReference type="GO" id="GO:2000766">
    <property type="term" value="P:negative regulation of cytoplasmic translation"/>
    <property type="evidence" value="ECO:0007669"/>
    <property type="project" value="TreeGrafter"/>
</dbReference>
<dbReference type="WBParaSite" id="TMUE_2000010456.1">
    <property type="protein sequence ID" value="TMUE_2000010456.1"/>
    <property type="gene ID" value="WBGene00293143"/>
</dbReference>
<dbReference type="Gene3D" id="4.10.640.40">
    <property type="entry name" value="Cytoplasmic polyadenylation element-binding protein, ZZ domain"/>
    <property type="match status" value="1"/>
</dbReference>
<dbReference type="STRING" id="70415.A0A5S6QSV9"/>
<dbReference type="Proteomes" id="UP000046395">
    <property type="component" value="Unassembled WGS sequence"/>
</dbReference>
<dbReference type="Gene3D" id="3.30.70.330">
    <property type="match status" value="2"/>
</dbReference>
<dbReference type="InterPro" id="IPR035979">
    <property type="entry name" value="RBD_domain_sf"/>
</dbReference>
<feature type="domain" description="RRM" evidence="3">
    <location>
        <begin position="292"/>
        <end position="363"/>
    </location>
</feature>
<dbReference type="InterPro" id="IPR038446">
    <property type="entry name" value="CEBP_ZZ_sf"/>
</dbReference>